<evidence type="ECO:0000313" key="2">
    <source>
        <dbReference type="Proteomes" id="UP000823388"/>
    </source>
</evidence>
<comment type="caution">
    <text evidence="1">The sequence shown here is derived from an EMBL/GenBank/DDBJ whole genome shotgun (WGS) entry which is preliminary data.</text>
</comment>
<dbReference type="EMBL" id="CM029043">
    <property type="protein sequence ID" value="KAG2612427.1"/>
    <property type="molecule type" value="Genomic_DNA"/>
</dbReference>
<sequence length="107" mass="11874">MWPSYVILHTAPPAMGLKWLPLAQLCDALCIQSNGLRAALLLSGLLFLSFPKLPKVNANPPGSSARPLLRPVSRRRRFPKPHQSRWVDSIDVFGRRQIGNTTTVTCS</sequence>
<evidence type="ECO:0000313" key="1">
    <source>
        <dbReference type="EMBL" id="KAG2612427.1"/>
    </source>
</evidence>
<name>A0A8T0TQQ1_PANVG</name>
<keyword evidence="2" id="KW-1185">Reference proteome</keyword>
<reference evidence="1" key="1">
    <citation type="submission" date="2020-05" db="EMBL/GenBank/DDBJ databases">
        <title>WGS assembly of Panicum virgatum.</title>
        <authorList>
            <person name="Lovell J.T."/>
            <person name="Jenkins J."/>
            <person name="Shu S."/>
            <person name="Juenger T.E."/>
            <person name="Schmutz J."/>
        </authorList>
    </citation>
    <scope>NUCLEOTIDE SEQUENCE</scope>
    <source>
        <strain evidence="1">AP13</strain>
    </source>
</reference>
<organism evidence="1 2">
    <name type="scientific">Panicum virgatum</name>
    <name type="common">Blackwell switchgrass</name>
    <dbReference type="NCBI Taxonomy" id="38727"/>
    <lineage>
        <taxon>Eukaryota</taxon>
        <taxon>Viridiplantae</taxon>
        <taxon>Streptophyta</taxon>
        <taxon>Embryophyta</taxon>
        <taxon>Tracheophyta</taxon>
        <taxon>Spermatophyta</taxon>
        <taxon>Magnoliopsida</taxon>
        <taxon>Liliopsida</taxon>
        <taxon>Poales</taxon>
        <taxon>Poaceae</taxon>
        <taxon>PACMAD clade</taxon>
        <taxon>Panicoideae</taxon>
        <taxon>Panicodae</taxon>
        <taxon>Paniceae</taxon>
        <taxon>Panicinae</taxon>
        <taxon>Panicum</taxon>
        <taxon>Panicum sect. Hiantes</taxon>
    </lineage>
</organism>
<proteinExistence type="predicted"/>
<dbReference type="Proteomes" id="UP000823388">
    <property type="component" value="Chromosome 4K"/>
</dbReference>
<gene>
    <name evidence="1" type="ORF">PVAP13_4KG281245</name>
</gene>
<accession>A0A8T0TQQ1</accession>
<dbReference type="AlphaFoldDB" id="A0A8T0TQQ1"/>
<protein>
    <submittedName>
        <fullName evidence="1">Uncharacterized protein</fullName>
    </submittedName>
</protein>